<dbReference type="CDD" id="cd07346">
    <property type="entry name" value="ABC_6TM_exporters"/>
    <property type="match status" value="1"/>
</dbReference>
<evidence type="ECO:0000313" key="11">
    <source>
        <dbReference type="Proteomes" id="UP000812277"/>
    </source>
</evidence>
<feature type="domain" description="ABC transmembrane type-1" evidence="9">
    <location>
        <begin position="24"/>
        <end position="302"/>
    </location>
</feature>
<keyword evidence="11" id="KW-1185">Reference proteome</keyword>
<dbReference type="Pfam" id="PF00664">
    <property type="entry name" value="ABC_membrane"/>
    <property type="match status" value="1"/>
</dbReference>
<dbReference type="PROSITE" id="PS00211">
    <property type="entry name" value="ABC_TRANSPORTER_1"/>
    <property type="match status" value="1"/>
</dbReference>
<reference evidence="10 11" key="1">
    <citation type="submission" date="2021-07" db="EMBL/GenBank/DDBJ databases">
        <title>Paenibacillus radiodurans sp. nov., isolated from the southeastern edge of Tengger Desert.</title>
        <authorList>
            <person name="Zhang G."/>
        </authorList>
    </citation>
    <scope>NUCLEOTIDE SEQUENCE [LARGE SCALE GENOMIC DNA]</scope>
    <source>
        <strain evidence="10 11">DT7-4</strain>
    </source>
</reference>
<evidence type="ECO:0000256" key="7">
    <source>
        <dbReference type="SAM" id="Phobius"/>
    </source>
</evidence>
<feature type="transmembrane region" description="Helical" evidence="7">
    <location>
        <begin position="20"/>
        <end position="38"/>
    </location>
</feature>
<dbReference type="InterPro" id="IPR011527">
    <property type="entry name" value="ABC1_TM_dom"/>
</dbReference>
<evidence type="ECO:0000313" key="10">
    <source>
        <dbReference type="EMBL" id="MBW7477342.1"/>
    </source>
</evidence>
<organism evidence="10 11">
    <name type="scientific">Paenibacillus oenotherae</name>
    <dbReference type="NCBI Taxonomy" id="1435645"/>
    <lineage>
        <taxon>Bacteria</taxon>
        <taxon>Bacillati</taxon>
        <taxon>Bacillota</taxon>
        <taxon>Bacilli</taxon>
        <taxon>Bacillales</taxon>
        <taxon>Paenibacillaceae</taxon>
        <taxon>Paenibacillus</taxon>
    </lineage>
</organism>
<dbReference type="Proteomes" id="UP000812277">
    <property type="component" value="Unassembled WGS sequence"/>
</dbReference>
<dbReference type="PROSITE" id="PS50893">
    <property type="entry name" value="ABC_TRANSPORTER_2"/>
    <property type="match status" value="1"/>
</dbReference>
<dbReference type="InterPro" id="IPR027417">
    <property type="entry name" value="P-loop_NTPase"/>
</dbReference>
<gene>
    <name evidence="10" type="ORF">K0T92_21720</name>
</gene>
<dbReference type="SUPFAM" id="SSF90123">
    <property type="entry name" value="ABC transporter transmembrane region"/>
    <property type="match status" value="1"/>
</dbReference>
<dbReference type="Pfam" id="PF00005">
    <property type="entry name" value="ABC_tran"/>
    <property type="match status" value="1"/>
</dbReference>
<protein>
    <submittedName>
        <fullName evidence="10">ABC transporter ATP-binding protein/permease</fullName>
    </submittedName>
</protein>
<dbReference type="InterPro" id="IPR017871">
    <property type="entry name" value="ABC_transporter-like_CS"/>
</dbReference>
<dbReference type="InterPro" id="IPR039421">
    <property type="entry name" value="Type_1_exporter"/>
</dbReference>
<keyword evidence="3" id="KW-0547">Nucleotide-binding</keyword>
<evidence type="ECO:0000256" key="3">
    <source>
        <dbReference type="ARBA" id="ARBA00022741"/>
    </source>
</evidence>
<dbReference type="SUPFAM" id="SSF52540">
    <property type="entry name" value="P-loop containing nucleoside triphosphate hydrolases"/>
    <property type="match status" value="1"/>
</dbReference>
<comment type="caution">
    <text evidence="10">The sequence shown here is derived from an EMBL/GenBank/DDBJ whole genome shotgun (WGS) entry which is preliminary data.</text>
</comment>
<keyword evidence="2 7" id="KW-0812">Transmembrane</keyword>
<feature type="transmembrane region" description="Helical" evidence="7">
    <location>
        <begin position="244"/>
        <end position="266"/>
    </location>
</feature>
<name>A0ABS7DCW2_9BACL</name>
<evidence type="ECO:0000259" key="9">
    <source>
        <dbReference type="PROSITE" id="PS50929"/>
    </source>
</evidence>
<keyword evidence="4 10" id="KW-0067">ATP-binding</keyword>
<dbReference type="RefSeq" id="WP_219874595.1">
    <property type="nucleotide sequence ID" value="NZ_JAHZIJ010000023.1"/>
</dbReference>
<keyword evidence="5 7" id="KW-1133">Transmembrane helix</keyword>
<dbReference type="InterPro" id="IPR003593">
    <property type="entry name" value="AAA+_ATPase"/>
</dbReference>
<feature type="transmembrane region" description="Helical" evidence="7">
    <location>
        <begin position="137"/>
        <end position="156"/>
    </location>
</feature>
<dbReference type="Gene3D" id="1.20.1560.10">
    <property type="entry name" value="ABC transporter type 1, transmembrane domain"/>
    <property type="match status" value="1"/>
</dbReference>
<accession>A0ABS7DCW2</accession>
<sequence length="582" mass="63768">MIESTKIMGIILSFVKPYRLMATICILGAFFGTGVDIVQANLLKEVVDHAIGGDKQGFIAAVTAIILVIAASCLIRYGIKYYSGHLGIQILRDVRSRLAGRLGRLPAACLENRHSGDIITRMNNDVGSISGFVDRHITNMIYLPLVITGVAVYLLYFNWKLLIVSIILLPVSMLASHKLGRAVGKYATELQESFARYSAAVQDTTGGIALLKSYNMEPVMFGKFKRITEDILAIKLKTDWRCMYIAPISMVVGVVPQMSCILYGGYLTVHGVLTPGELLTFIYLLGFLIGPLSGIPGLIIDFKVTIASARRVIELLEEPEERQDGSVFAPPENGDTLVEFRNVSFSYGEGEPALRGLNLTMRRNRITALAGPSGSGKSTVAKLLCGQYDGYDGDIYIYGSELHQWSLSEARARISIVSQDTYLFPCSIYENIAYGRRDASREEVMQAASLAGADEFIRDLPQGYETAVGERGAALSGGQRQRIAIARAILKDAPIVILDEPTSALDGQSEALVQEALERIVVNRTVLIIAHRLSTIRDADEIVVMNNGQLVEQGGHEELIGTDSLYRQLYNNQYAYCTEGGE</sequence>
<evidence type="ECO:0000259" key="8">
    <source>
        <dbReference type="PROSITE" id="PS50893"/>
    </source>
</evidence>
<feature type="transmembrane region" description="Helical" evidence="7">
    <location>
        <begin position="278"/>
        <end position="300"/>
    </location>
</feature>
<evidence type="ECO:0000256" key="6">
    <source>
        <dbReference type="ARBA" id="ARBA00023136"/>
    </source>
</evidence>
<dbReference type="PROSITE" id="PS50929">
    <property type="entry name" value="ABC_TM1F"/>
    <property type="match status" value="1"/>
</dbReference>
<evidence type="ECO:0000256" key="1">
    <source>
        <dbReference type="ARBA" id="ARBA00004651"/>
    </source>
</evidence>
<dbReference type="InterPro" id="IPR036640">
    <property type="entry name" value="ABC1_TM_sf"/>
</dbReference>
<comment type="subcellular location">
    <subcellularLocation>
        <location evidence="1">Cell membrane</location>
        <topology evidence="1">Multi-pass membrane protein</topology>
    </subcellularLocation>
</comment>
<dbReference type="SMART" id="SM00382">
    <property type="entry name" value="AAA"/>
    <property type="match status" value="1"/>
</dbReference>
<dbReference type="PANTHER" id="PTHR43394:SF1">
    <property type="entry name" value="ATP-BINDING CASSETTE SUB-FAMILY B MEMBER 10, MITOCHONDRIAL"/>
    <property type="match status" value="1"/>
</dbReference>
<dbReference type="Gene3D" id="3.40.50.300">
    <property type="entry name" value="P-loop containing nucleotide triphosphate hydrolases"/>
    <property type="match status" value="1"/>
</dbReference>
<proteinExistence type="predicted"/>
<dbReference type="PANTHER" id="PTHR43394">
    <property type="entry name" value="ATP-DEPENDENT PERMEASE MDL1, MITOCHONDRIAL"/>
    <property type="match status" value="1"/>
</dbReference>
<evidence type="ECO:0000256" key="2">
    <source>
        <dbReference type="ARBA" id="ARBA00022692"/>
    </source>
</evidence>
<evidence type="ECO:0000256" key="5">
    <source>
        <dbReference type="ARBA" id="ARBA00022989"/>
    </source>
</evidence>
<dbReference type="GO" id="GO:0005524">
    <property type="term" value="F:ATP binding"/>
    <property type="evidence" value="ECO:0007669"/>
    <property type="project" value="UniProtKB-KW"/>
</dbReference>
<dbReference type="EMBL" id="JAHZIJ010000023">
    <property type="protein sequence ID" value="MBW7477342.1"/>
    <property type="molecule type" value="Genomic_DNA"/>
</dbReference>
<feature type="domain" description="ABC transporter" evidence="8">
    <location>
        <begin position="338"/>
        <end position="572"/>
    </location>
</feature>
<keyword evidence="6 7" id="KW-0472">Membrane</keyword>
<evidence type="ECO:0000256" key="4">
    <source>
        <dbReference type="ARBA" id="ARBA00022840"/>
    </source>
</evidence>
<dbReference type="InterPro" id="IPR003439">
    <property type="entry name" value="ABC_transporter-like_ATP-bd"/>
</dbReference>
<feature type="transmembrane region" description="Helical" evidence="7">
    <location>
        <begin position="58"/>
        <end position="79"/>
    </location>
</feature>